<dbReference type="EMBL" id="JACGWN010000003">
    <property type="protein sequence ID" value="KAL0455620.1"/>
    <property type="molecule type" value="Genomic_DNA"/>
</dbReference>
<comment type="caution">
    <text evidence="1">The sequence shown here is derived from an EMBL/GenBank/DDBJ whole genome shotgun (WGS) entry which is preliminary data.</text>
</comment>
<organism evidence="1">
    <name type="scientific">Sesamum latifolium</name>
    <dbReference type="NCBI Taxonomy" id="2727402"/>
    <lineage>
        <taxon>Eukaryota</taxon>
        <taxon>Viridiplantae</taxon>
        <taxon>Streptophyta</taxon>
        <taxon>Embryophyta</taxon>
        <taxon>Tracheophyta</taxon>
        <taxon>Spermatophyta</taxon>
        <taxon>Magnoliopsida</taxon>
        <taxon>eudicotyledons</taxon>
        <taxon>Gunneridae</taxon>
        <taxon>Pentapetalae</taxon>
        <taxon>asterids</taxon>
        <taxon>lamiids</taxon>
        <taxon>Lamiales</taxon>
        <taxon>Pedaliaceae</taxon>
        <taxon>Sesamum</taxon>
    </lineage>
</organism>
<gene>
    <name evidence="1" type="ORF">Slati_0901200</name>
</gene>
<reference evidence="1" key="1">
    <citation type="submission" date="2020-06" db="EMBL/GenBank/DDBJ databases">
        <authorList>
            <person name="Li T."/>
            <person name="Hu X."/>
            <person name="Zhang T."/>
            <person name="Song X."/>
            <person name="Zhang H."/>
            <person name="Dai N."/>
            <person name="Sheng W."/>
            <person name="Hou X."/>
            <person name="Wei L."/>
        </authorList>
    </citation>
    <scope>NUCLEOTIDE SEQUENCE</scope>
    <source>
        <strain evidence="1">KEN1</strain>
        <tissue evidence="1">Leaf</tissue>
    </source>
</reference>
<proteinExistence type="predicted"/>
<protein>
    <submittedName>
        <fullName evidence="1">Uncharacterized protein</fullName>
    </submittedName>
</protein>
<reference evidence="1" key="2">
    <citation type="journal article" date="2024" name="Plant">
        <title>Genomic evolution and insights into agronomic trait innovations of Sesamum species.</title>
        <authorList>
            <person name="Miao H."/>
            <person name="Wang L."/>
            <person name="Qu L."/>
            <person name="Liu H."/>
            <person name="Sun Y."/>
            <person name="Le M."/>
            <person name="Wang Q."/>
            <person name="Wei S."/>
            <person name="Zheng Y."/>
            <person name="Lin W."/>
            <person name="Duan Y."/>
            <person name="Cao H."/>
            <person name="Xiong S."/>
            <person name="Wang X."/>
            <person name="Wei L."/>
            <person name="Li C."/>
            <person name="Ma Q."/>
            <person name="Ju M."/>
            <person name="Zhao R."/>
            <person name="Li G."/>
            <person name="Mu C."/>
            <person name="Tian Q."/>
            <person name="Mei H."/>
            <person name="Zhang T."/>
            <person name="Gao T."/>
            <person name="Zhang H."/>
        </authorList>
    </citation>
    <scope>NUCLEOTIDE SEQUENCE</scope>
    <source>
        <strain evidence="1">KEN1</strain>
    </source>
</reference>
<dbReference type="AlphaFoldDB" id="A0AAW2XNJ3"/>
<evidence type="ECO:0000313" key="1">
    <source>
        <dbReference type="EMBL" id="KAL0455620.1"/>
    </source>
</evidence>
<accession>A0AAW2XNJ3</accession>
<sequence>MRGVLGSGHYSRDGGRPGSRTCPTEVFGLGRLLRNIGCPRSRPLIGNQQMSSVWDIHRESAGVLGLGQLLIVRRCQQMSLVWTFIKDQQVSSVGDTLVWDFSKSLMT</sequence>
<name>A0AAW2XNJ3_9LAMI</name>